<dbReference type="InterPro" id="IPR039948">
    <property type="entry name" value="ELC1"/>
</dbReference>
<evidence type="ECO:0000256" key="3">
    <source>
        <dbReference type="ARBA" id="ARBA00021347"/>
    </source>
</evidence>
<dbReference type="AlphaFoldDB" id="A0A0D7AG36"/>
<evidence type="ECO:0000256" key="4">
    <source>
        <dbReference type="ARBA" id="ARBA00023242"/>
    </source>
</evidence>
<dbReference type="FunFam" id="3.30.710.10:FF:000035">
    <property type="entry name" value="Elongin C transcription elongation factor"/>
    <property type="match status" value="1"/>
</dbReference>
<comment type="subcellular location">
    <subcellularLocation>
        <location evidence="1">Nucleus</location>
    </subcellularLocation>
</comment>
<evidence type="ECO:0000256" key="1">
    <source>
        <dbReference type="ARBA" id="ARBA00004123"/>
    </source>
</evidence>
<dbReference type="EMBL" id="KN881676">
    <property type="protein sequence ID" value="KIY50251.1"/>
    <property type="molecule type" value="Genomic_DNA"/>
</dbReference>
<reference evidence="5 6" key="1">
    <citation type="journal article" date="2015" name="Fungal Genet. Biol.">
        <title>Evolution of novel wood decay mechanisms in Agaricales revealed by the genome sequences of Fistulina hepatica and Cylindrobasidium torrendii.</title>
        <authorList>
            <person name="Floudas D."/>
            <person name="Held B.W."/>
            <person name="Riley R."/>
            <person name="Nagy L.G."/>
            <person name="Koehler G."/>
            <person name="Ransdell A.S."/>
            <person name="Younus H."/>
            <person name="Chow J."/>
            <person name="Chiniquy J."/>
            <person name="Lipzen A."/>
            <person name="Tritt A."/>
            <person name="Sun H."/>
            <person name="Haridas S."/>
            <person name="LaButti K."/>
            <person name="Ohm R.A."/>
            <person name="Kues U."/>
            <person name="Blanchette R.A."/>
            <person name="Grigoriev I.V."/>
            <person name="Minto R.E."/>
            <person name="Hibbett D.S."/>
        </authorList>
    </citation>
    <scope>NUCLEOTIDE SEQUENCE [LARGE SCALE GENOMIC DNA]</scope>
    <source>
        <strain evidence="5 6">ATCC 64428</strain>
    </source>
</reference>
<evidence type="ECO:0000256" key="2">
    <source>
        <dbReference type="ARBA" id="ARBA00009993"/>
    </source>
</evidence>
<dbReference type="InterPro" id="IPR011333">
    <property type="entry name" value="SKP1/BTB/POZ_sf"/>
</dbReference>
<gene>
    <name evidence="5" type="ORF">FISHEDRAFT_71859</name>
</gene>
<organism evidence="5 6">
    <name type="scientific">Fistulina hepatica ATCC 64428</name>
    <dbReference type="NCBI Taxonomy" id="1128425"/>
    <lineage>
        <taxon>Eukaryota</taxon>
        <taxon>Fungi</taxon>
        <taxon>Dikarya</taxon>
        <taxon>Basidiomycota</taxon>
        <taxon>Agaricomycotina</taxon>
        <taxon>Agaricomycetes</taxon>
        <taxon>Agaricomycetidae</taxon>
        <taxon>Agaricales</taxon>
        <taxon>Fistulinaceae</taxon>
        <taxon>Fistulina</taxon>
    </lineage>
</organism>
<keyword evidence="4" id="KW-0539">Nucleus</keyword>
<dbReference type="PANTHER" id="PTHR20648">
    <property type="entry name" value="ELONGIN-C"/>
    <property type="match status" value="1"/>
</dbReference>
<dbReference type="SUPFAM" id="SSF54695">
    <property type="entry name" value="POZ domain"/>
    <property type="match status" value="1"/>
</dbReference>
<keyword evidence="6" id="KW-1185">Reference proteome</keyword>
<proteinExistence type="inferred from homology"/>
<dbReference type="Proteomes" id="UP000054144">
    <property type="component" value="Unassembled WGS sequence"/>
</dbReference>
<dbReference type="GO" id="GO:0005634">
    <property type="term" value="C:nucleus"/>
    <property type="evidence" value="ECO:0007669"/>
    <property type="project" value="UniProtKB-SubCell"/>
</dbReference>
<dbReference type="Gene3D" id="3.30.710.10">
    <property type="entry name" value="Potassium Channel Kv1.1, Chain A"/>
    <property type="match status" value="1"/>
</dbReference>
<evidence type="ECO:0000313" key="6">
    <source>
        <dbReference type="Proteomes" id="UP000054144"/>
    </source>
</evidence>
<protein>
    <recommendedName>
        <fullName evidence="3">Elongin-C</fullName>
    </recommendedName>
</protein>
<name>A0A0D7AG36_9AGAR</name>
<sequence length="123" mass="13805">MSGDVEMQVGIVLLFGPSCQSSSKTQPAMDDEQWVRLNSSDGYTFLVKRKVLNMSPFLKDMFSTGSGVESETKTGTLDERGIIVEKLLEYLSFKCHYQTVGAREEVPAHDFIERIPPEIVLEL</sequence>
<comment type="similarity">
    <text evidence="2">Belongs to the SKP1 family.</text>
</comment>
<dbReference type="OrthoDB" id="249087at2759"/>
<evidence type="ECO:0000313" key="5">
    <source>
        <dbReference type="EMBL" id="KIY50251.1"/>
    </source>
</evidence>
<accession>A0A0D7AG36</accession>